<feature type="chain" id="PRO_5045712720" evidence="1">
    <location>
        <begin position="20"/>
        <end position="197"/>
    </location>
</feature>
<keyword evidence="3" id="KW-1185">Reference proteome</keyword>
<protein>
    <submittedName>
        <fullName evidence="2">Uncharacterized protein</fullName>
    </submittedName>
</protein>
<evidence type="ECO:0000256" key="1">
    <source>
        <dbReference type="SAM" id="SignalP"/>
    </source>
</evidence>
<dbReference type="Proteomes" id="UP001472677">
    <property type="component" value="Unassembled WGS sequence"/>
</dbReference>
<name>A0ABR2AQH4_9ROSI</name>
<evidence type="ECO:0000313" key="2">
    <source>
        <dbReference type="EMBL" id="KAK8495790.1"/>
    </source>
</evidence>
<feature type="signal peptide" evidence="1">
    <location>
        <begin position="1"/>
        <end position="19"/>
    </location>
</feature>
<organism evidence="2 3">
    <name type="scientific">Hibiscus sabdariffa</name>
    <name type="common">roselle</name>
    <dbReference type="NCBI Taxonomy" id="183260"/>
    <lineage>
        <taxon>Eukaryota</taxon>
        <taxon>Viridiplantae</taxon>
        <taxon>Streptophyta</taxon>
        <taxon>Embryophyta</taxon>
        <taxon>Tracheophyta</taxon>
        <taxon>Spermatophyta</taxon>
        <taxon>Magnoliopsida</taxon>
        <taxon>eudicotyledons</taxon>
        <taxon>Gunneridae</taxon>
        <taxon>Pentapetalae</taxon>
        <taxon>rosids</taxon>
        <taxon>malvids</taxon>
        <taxon>Malvales</taxon>
        <taxon>Malvaceae</taxon>
        <taxon>Malvoideae</taxon>
        <taxon>Hibiscus</taxon>
    </lineage>
</organism>
<gene>
    <name evidence="2" type="ORF">V6N12_011401</name>
</gene>
<comment type="caution">
    <text evidence="2">The sequence shown here is derived from an EMBL/GenBank/DDBJ whole genome shotgun (WGS) entry which is preliminary data.</text>
</comment>
<reference evidence="2 3" key="1">
    <citation type="journal article" date="2024" name="G3 (Bethesda)">
        <title>Genome assembly of Hibiscus sabdariffa L. provides insights into metabolisms of medicinal natural products.</title>
        <authorList>
            <person name="Kim T."/>
        </authorList>
    </citation>
    <scope>NUCLEOTIDE SEQUENCE [LARGE SCALE GENOMIC DNA]</scope>
    <source>
        <strain evidence="2">TK-2024</strain>
        <tissue evidence="2">Old leaves</tissue>
    </source>
</reference>
<dbReference type="EMBL" id="JBBPBM010000404">
    <property type="protein sequence ID" value="KAK8495790.1"/>
    <property type="molecule type" value="Genomic_DNA"/>
</dbReference>
<sequence length="197" mass="21659">MHLPFFWRWLRWWCESVVCLLPLGVPRPGLGSPSTRLSLSLYVDLGVARHAWLAALVHGSLEGLRMGPGSFPLYLGFLLTTCGTSISGYAIPALCAVFAYLPRCAPISLLSCVRLCGHCVPEFWTAVVLLRSALHARLAGSLATMLGPSRGLLVYSVTQWLGVQVTPGPDFMGCFLVPQDSFFWPFRAFCLRFLSLP</sequence>
<evidence type="ECO:0000313" key="3">
    <source>
        <dbReference type="Proteomes" id="UP001472677"/>
    </source>
</evidence>
<accession>A0ABR2AQH4</accession>
<proteinExistence type="predicted"/>
<keyword evidence="1" id="KW-0732">Signal</keyword>